<evidence type="ECO:0000313" key="10">
    <source>
        <dbReference type="EMBL" id="CEF61711.1"/>
    </source>
</evidence>
<feature type="non-terminal residue" evidence="10">
    <location>
        <position position="507"/>
    </location>
</feature>
<dbReference type="InterPro" id="IPR001375">
    <property type="entry name" value="Peptidase_S9_cat"/>
</dbReference>
<protein>
    <recommendedName>
        <fullName evidence="3 7">Prolyl endopeptidase</fullName>
        <ecNumber evidence="7">3.4.21.-</ecNumber>
    </recommendedName>
</protein>
<dbReference type="InterPro" id="IPR002470">
    <property type="entry name" value="Peptidase_S9A"/>
</dbReference>
<dbReference type="Gene3D" id="3.40.50.1820">
    <property type="entry name" value="alpha/beta hydrolase"/>
    <property type="match status" value="1"/>
</dbReference>
<dbReference type="GO" id="GO:0005829">
    <property type="term" value="C:cytosol"/>
    <property type="evidence" value="ECO:0007669"/>
    <property type="project" value="TreeGrafter"/>
</dbReference>
<dbReference type="Pfam" id="PF00326">
    <property type="entry name" value="Peptidase_S9"/>
    <property type="match status" value="1"/>
</dbReference>
<name>A0A090KWE7_STRRB</name>
<dbReference type="GO" id="GO:0006508">
    <property type="term" value="P:proteolysis"/>
    <property type="evidence" value="ECO:0007669"/>
    <property type="project" value="UniProtKB-KW"/>
</dbReference>
<accession>A0A7I5TGX3</accession>
<evidence type="ECO:0000313" key="13">
    <source>
        <dbReference type="WormBase" id="SRAE_0000082100"/>
    </source>
</evidence>
<dbReference type="GO" id="GO:0070012">
    <property type="term" value="F:oligopeptidase activity"/>
    <property type="evidence" value="ECO:0007669"/>
    <property type="project" value="TreeGrafter"/>
</dbReference>
<dbReference type="Pfam" id="PF02897">
    <property type="entry name" value="Peptidase_S9_N"/>
    <property type="match status" value="1"/>
</dbReference>
<dbReference type="InterPro" id="IPR051167">
    <property type="entry name" value="Prolyl_oligopep/macrocyclase"/>
</dbReference>
<evidence type="ECO:0000313" key="11">
    <source>
        <dbReference type="Proteomes" id="UP000035682"/>
    </source>
</evidence>
<evidence type="ECO:0000256" key="3">
    <source>
        <dbReference type="ARBA" id="ARBA00016310"/>
    </source>
</evidence>
<reference evidence="10" key="2">
    <citation type="submission" date="2014-09" db="EMBL/GenBank/DDBJ databases">
        <authorList>
            <person name="Aslett A.Martin."/>
        </authorList>
    </citation>
    <scope>NUCLEOTIDE SEQUENCE</scope>
    <source>
        <strain evidence="10">ED321 Heterogonic</strain>
    </source>
</reference>
<evidence type="ECO:0000256" key="6">
    <source>
        <dbReference type="ARBA" id="ARBA00022825"/>
    </source>
</evidence>
<evidence type="ECO:0000256" key="1">
    <source>
        <dbReference type="ARBA" id="ARBA00001070"/>
    </source>
</evidence>
<dbReference type="SUPFAM" id="SSF53474">
    <property type="entry name" value="alpha/beta-Hydrolases"/>
    <property type="match status" value="1"/>
</dbReference>
<keyword evidence="5 7" id="KW-0378">Hydrolase</keyword>
<evidence type="ECO:0000256" key="2">
    <source>
        <dbReference type="ARBA" id="ARBA00005228"/>
    </source>
</evidence>
<proteinExistence type="inferred from homology"/>
<reference evidence="11" key="1">
    <citation type="submission" date="2014-09" db="EMBL/GenBank/DDBJ databases">
        <authorList>
            <person name="Martin A.A."/>
        </authorList>
    </citation>
    <scope>NUCLEOTIDE SEQUENCE</scope>
    <source>
        <strain evidence="11">ED321</strain>
    </source>
</reference>
<dbReference type="CTD" id="36374077"/>
<dbReference type="PRINTS" id="PR00862">
    <property type="entry name" value="PROLIGOPTASE"/>
</dbReference>
<evidence type="ECO:0000259" key="9">
    <source>
        <dbReference type="Pfam" id="PF02897"/>
    </source>
</evidence>
<sequence>PESNRFISGLNNMYFNFMNRSEFIKPIRNILNGYKKYTKQEFVSQFGDYKYYYNFDHLGYRSIIRRVAPYNVEEDDFINLNNYDREEELYIEDFAMSPSLKIMAYKINLLSGFLKIKFKYLNGKDLKDELSINSKTDYAFVLNDAGFIYSNYPTKLTSNGEQEVDISSQILFYHKFGTSQSVDKQIFLIDFLEETTMTAKLSDAGNLLLIKIQMNLNDTTAYYFSDLTNVRDIAHDIIPNHLIGKFDANYEYCFTIGDFAVFFVKKFGMKSSVVVTRIQSSENTVDTAEIILEEEEGLKIKNVYSVGKDFFVIIVVKKSQYFLKLYNKKALTLLKDIDVGPGVIEHAQAHISTNYLIYSFNNIVMPNAIYRYNFENVLNKGVNEIIKETLFKTEFYELFVDDFTIKTEYFKTKGCKSIPMIMIHNKNLNKNKNNPVIVEAYGDLSAAWHPQKSLAKMFFVKEFGGIWCIPGIRGIEGLGKKWTSDGKELKRKNSFDDFIYAIKHLIK</sequence>
<evidence type="ECO:0000256" key="4">
    <source>
        <dbReference type="ARBA" id="ARBA00022670"/>
    </source>
</evidence>
<evidence type="ECO:0000256" key="7">
    <source>
        <dbReference type="RuleBase" id="RU368024"/>
    </source>
</evidence>
<dbReference type="PANTHER" id="PTHR42881">
    <property type="entry name" value="PROLYL ENDOPEPTIDASE"/>
    <property type="match status" value="1"/>
</dbReference>
<dbReference type="InterPro" id="IPR029058">
    <property type="entry name" value="AB_hydrolase_fold"/>
</dbReference>
<dbReference type="GeneID" id="36374077"/>
<keyword evidence="11" id="KW-1185">Reference proteome</keyword>
<comment type="similarity">
    <text evidence="2 7">Belongs to the peptidase S9A family.</text>
</comment>
<dbReference type="GO" id="GO:0004252">
    <property type="term" value="F:serine-type endopeptidase activity"/>
    <property type="evidence" value="ECO:0007669"/>
    <property type="project" value="UniProtKB-UniRule"/>
</dbReference>
<dbReference type="PANTHER" id="PTHR42881:SF2">
    <property type="entry name" value="PROLYL ENDOPEPTIDASE"/>
    <property type="match status" value="1"/>
</dbReference>
<keyword evidence="4 7" id="KW-0645">Protease</keyword>
<evidence type="ECO:0000256" key="5">
    <source>
        <dbReference type="ARBA" id="ARBA00022801"/>
    </source>
</evidence>
<dbReference type="EMBL" id="LN609495">
    <property type="protein sequence ID" value="CEF61711.1"/>
    <property type="molecule type" value="Genomic_DNA"/>
</dbReference>
<dbReference type="Gene3D" id="2.130.10.120">
    <property type="entry name" value="Prolyl oligopeptidase, N-terminal domain"/>
    <property type="match status" value="1"/>
</dbReference>
<gene>
    <name evidence="10 12 13" type="ORF">SRAE_0000082100</name>
</gene>
<keyword evidence="6 7" id="KW-0720">Serine protease</keyword>
<dbReference type="WormBase" id="SRAE_0000082100">
    <property type="protein sequence ID" value="SRP00889"/>
    <property type="gene ID" value="WBGene00256581"/>
</dbReference>
<dbReference type="InterPro" id="IPR023302">
    <property type="entry name" value="Pept_S9A_N"/>
</dbReference>
<organism evidence="10">
    <name type="scientific">Strongyloides ratti</name>
    <name type="common">Parasitic roundworm</name>
    <dbReference type="NCBI Taxonomy" id="34506"/>
    <lineage>
        <taxon>Eukaryota</taxon>
        <taxon>Metazoa</taxon>
        <taxon>Ecdysozoa</taxon>
        <taxon>Nematoda</taxon>
        <taxon>Chromadorea</taxon>
        <taxon>Rhabditida</taxon>
        <taxon>Tylenchina</taxon>
        <taxon>Panagrolaimomorpha</taxon>
        <taxon>Strongyloidoidea</taxon>
        <taxon>Strongyloididae</taxon>
        <taxon>Strongyloides</taxon>
    </lineage>
</organism>
<feature type="domain" description="Peptidase S9A N-terminal" evidence="9">
    <location>
        <begin position="5"/>
        <end position="376"/>
    </location>
</feature>
<accession>A0A090KWE7</accession>
<comment type="catalytic activity">
    <reaction evidence="1">
        <text>Hydrolysis of Pro-|-Xaa &gt;&gt; Ala-|-Xaa in oligopeptides.</text>
        <dbReference type="EC" id="3.4.21.26"/>
    </reaction>
</comment>
<reference evidence="12" key="3">
    <citation type="submission" date="2020-12" db="UniProtKB">
        <authorList>
            <consortium name="WormBaseParasite"/>
        </authorList>
    </citation>
    <scope>IDENTIFICATION</scope>
</reference>
<evidence type="ECO:0000313" key="12">
    <source>
        <dbReference type="WBParaSite" id="SRAE_0000082100.1"/>
    </source>
</evidence>
<dbReference type="RefSeq" id="XP_024500918.1">
    <property type="nucleotide sequence ID" value="XM_024646773.1"/>
</dbReference>
<feature type="domain" description="Peptidase S9 prolyl oligopeptidase catalytic" evidence="8">
    <location>
        <begin position="456"/>
        <end position="507"/>
    </location>
</feature>
<feature type="non-terminal residue" evidence="10">
    <location>
        <position position="1"/>
    </location>
</feature>
<dbReference type="AlphaFoldDB" id="A0A090KWE7"/>
<evidence type="ECO:0000259" key="8">
    <source>
        <dbReference type="Pfam" id="PF00326"/>
    </source>
</evidence>
<dbReference type="EC" id="3.4.21.-" evidence="7"/>
<dbReference type="Proteomes" id="UP000035682">
    <property type="component" value="Unplaced"/>
</dbReference>
<dbReference type="SUPFAM" id="SSF50993">
    <property type="entry name" value="Peptidase/esterase 'gauge' domain"/>
    <property type="match status" value="1"/>
</dbReference>
<dbReference type="WBParaSite" id="SRAE_0000082100.1">
    <property type="protein sequence ID" value="SRAE_0000082100.1"/>
    <property type="gene ID" value="WBGene00256581"/>
</dbReference>